<dbReference type="Gene3D" id="3.30.70.270">
    <property type="match status" value="2"/>
</dbReference>
<reference evidence="2 3" key="1">
    <citation type="journal article" date="2022" name="Nat. Ecol. Evol.">
        <title>A masculinizing supergene underlies an exaggerated male reproductive morph in a spider.</title>
        <authorList>
            <person name="Hendrickx F."/>
            <person name="De Corte Z."/>
            <person name="Sonet G."/>
            <person name="Van Belleghem S.M."/>
            <person name="Kostlbacher S."/>
            <person name="Vangestel C."/>
        </authorList>
    </citation>
    <scope>NUCLEOTIDE SEQUENCE [LARGE SCALE GENOMIC DNA]</scope>
    <source>
        <strain evidence="2">W744_W776</strain>
    </source>
</reference>
<organism evidence="2 3">
    <name type="scientific">Oedothorax gibbosus</name>
    <dbReference type="NCBI Taxonomy" id="931172"/>
    <lineage>
        <taxon>Eukaryota</taxon>
        <taxon>Metazoa</taxon>
        <taxon>Ecdysozoa</taxon>
        <taxon>Arthropoda</taxon>
        <taxon>Chelicerata</taxon>
        <taxon>Arachnida</taxon>
        <taxon>Araneae</taxon>
        <taxon>Araneomorphae</taxon>
        <taxon>Entelegynae</taxon>
        <taxon>Araneoidea</taxon>
        <taxon>Linyphiidae</taxon>
        <taxon>Erigoninae</taxon>
        <taxon>Oedothorax</taxon>
    </lineage>
</organism>
<evidence type="ECO:0000256" key="1">
    <source>
        <dbReference type="ARBA" id="ARBA00012493"/>
    </source>
</evidence>
<dbReference type="AlphaFoldDB" id="A0AAV6V6H1"/>
<dbReference type="SUPFAM" id="SSF56672">
    <property type="entry name" value="DNA/RNA polymerases"/>
    <property type="match status" value="1"/>
</dbReference>
<dbReference type="EMBL" id="JAFNEN010000154">
    <property type="protein sequence ID" value="KAG8191693.1"/>
    <property type="molecule type" value="Genomic_DNA"/>
</dbReference>
<evidence type="ECO:0000313" key="2">
    <source>
        <dbReference type="EMBL" id="KAG8191693.1"/>
    </source>
</evidence>
<dbReference type="GO" id="GO:0003964">
    <property type="term" value="F:RNA-directed DNA polymerase activity"/>
    <property type="evidence" value="ECO:0007669"/>
    <property type="project" value="UniProtKB-EC"/>
</dbReference>
<sequence>MKCIQDAGLILNAKKCLFGATKIKVLGHVVSQGEVRPDPHNIEAVSRFPTPKSIRDIRSFLGLCSYYRRFIPQFCHKAQPLQGLLKNNSKFVWGPEQETSFQKLFLFTILY</sequence>
<gene>
    <name evidence="2" type="ORF">JTE90_016480</name>
</gene>
<dbReference type="EC" id="2.7.7.49" evidence="1"/>
<dbReference type="InterPro" id="IPR043502">
    <property type="entry name" value="DNA/RNA_pol_sf"/>
</dbReference>
<dbReference type="FunFam" id="3.30.70.270:FF:000020">
    <property type="entry name" value="Transposon Tf2-6 polyprotein-like Protein"/>
    <property type="match status" value="1"/>
</dbReference>
<comment type="caution">
    <text evidence="2">The sequence shown here is derived from an EMBL/GenBank/DDBJ whole genome shotgun (WGS) entry which is preliminary data.</text>
</comment>
<protein>
    <recommendedName>
        <fullName evidence="1">RNA-directed DNA polymerase</fullName>
        <ecNumber evidence="1">2.7.7.49</ecNumber>
    </recommendedName>
</protein>
<dbReference type="InterPro" id="IPR051320">
    <property type="entry name" value="Viral_Replic_Matur_Polypro"/>
</dbReference>
<evidence type="ECO:0000313" key="3">
    <source>
        <dbReference type="Proteomes" id="UP000827092"/>
    </source>
</evidence>
<dbReference type="Proteomes" id="UP000827092">
    <property type="component" value="Unassembled WGS sequence"/>
</dbReference>
<proteinExistence type="predicted"/>
<dbReference type="PANTHER" id="PTHR33064:SF29">
    <property type="entry name" value="PEPTIDASE A2 DOMAIN-CONTAINING PROTEIN-RELATED"/>
    <property type="match status" value="1"/>
</dbReference>
<dbReference type="InterPro" id="IPR043128">
    <property type="entry name" value="Rev_trsase/Diguanyl_cyclase"/>
</dbReference>
<accession>A0AAV6V6H1</accession>
<keyword evidence="3" id="KW-1185">Reference proteome</keyword>
<name>A0AAV6V6H1_9ARAC</name>
<dbReference type="PANTHER" id="PTHR33064">
    <property type="entry name" value="POL PROTEIN"/>
    <property type="match status" value="1"/>
</dbReference>